<dbReference type="InterPro" id="IPR019557">
    <property type="entry name" value="AminoTfrase-like_pln_mobile"/>
</dbReference>
<name>A0A0L9V1U7_PHAAN</name>
<dbReference type="InterPro" id="IPR044824">
    <property type="entry name" value="MAIN-like"/>
</dbReference>
<feature type="domain" description="Aminotransferase-like plant mobile" evidence="2">
    <location>
        <begin position="34"/>
        <end position="182"/>
    </location>
</feature>
<evidence type="ECO:0000259" key="2">
    <source>
        <dbReference type="Pfam" id="PF10536"/>
    </source>
</evidence>
<accession>A0A0L9V1U7</accession>
<evidence type="ECO:0000256" key="1">
    <source>
        <dbReference type="SAM" id="MobiDB-lite"/>
    </source>
</evidence>
<feature type="non-terminal residue" evidence="3">
    <location>
        <position position="1"/>
    </location>
</feature>
<evidence type="ECO:0000313" key="4">
    <source>
        <dbReference type="Proteomes" id="UP000053144"/>
    </source>
</evidence>
<feature type="region of interest" description="Disordered" evidence="1">
    <location>
        <begin position="195"/>
        <end position="215"/>
    </location>
</feature>
<dbReference type="AlphaFoldDB" id="A0A0L9V1U7"/>
<protein>
    <recommendedName>
        <fullName evidence="2">Aminotransferase-like plant mobile domain-containing protein</fullName>
    </recommendedName>
</protein>
<sequence length="268" mass="30713">GNEQQEGFLGGPSDPSLLVSYVDHVAYRLWDGEAWIYEHFPGMGNRDIVPAYQEVQPRAARYVTRRHISTVRVVRLQLDNLTHAGVIWNPYEAHRITQPFESITLFSGFIRLGASMHRHMPERVLRQYGYEQTVPRSPTTIDSVDLTIIDERWLHFADHLVTGMIPATSASACADGYMNWYKSVSHPYILSSGKEGRPSVLPRQHCHSSDEGGRLTPPQHEHACLVSHLGHIYSLFIYHDVYCDCMIDCFDFDECRTYLVASRTSYKR</sequence>
<dbReference type="Gramene" id="KOM48998">
    <property type="protein sequence ID" value="KOM48998"/>
    <property type="gene ID" value="LR48_Vigan07g270200"/>
</dbReference>
<evidence type="ECO:0000313" key="3">
    <source>
        <dbReference type="EMBL" id="KOM48998.1"/>
    </source>
</evidence>
<organism evidence="3 4">
    <name type="scientific">Phaseolus angularis</name>
    <name type="common">Azuki bean</name>
    <name type="synonym">Vigna angularis</name>
    <dbReference type="NCBI Taxonomy" id="3914"/>
    <lineage>
        <taxon>Eukaryota</taxon>
        <taxon>Viridiplantae</taxon>
        <taxon>Streptophyta</taxon>
        <taxon>Embryophyta</taxon>
        <taxon>Tracheophyta</taxon>
        <taxon>Spermatophyta</taxon>
        <taxon>Magnoliopsida</taxon>
        <taxon>eudicotyledons</taxon>
        <taxon>Gunneridae</taxon>
        <taxon>Pentapetalae</taxon>
        <taxon>rosids</taxon>
        <taxon>fabids</taxon>
        <taxon>Fabales</taxon>
        <taxon>Fabaceae</taxon>
        <taxon>Papilionoideae</taxon>
        <taxon>50 kb inversion clade</taxon>
        <taxon>NPAAA clade</taxon>
        <taxon>indigoferoid/millettioid clade</taxon>
        <taxon>Phaseoleae</taxon>
        <taxon>Vigna</taxon>
    </lineage>
</organism>
<dbReference type="GO" id="GO:0010073">
    <property type="term" value="P:meristem maintenance"/>
    <property type="evidence" value="ECO:0007669"/>
    <property type="project" value="InterPro"/>
</dbReference>
<gene>
    <name evidence="3" type="ORF">LR48_Vigan07g270200</name>
</gene>
<dbReference type="PANTHER" id="PTHR46033:SF1">
    <property type="entry name" value="PROTEIN MAIN-LIKE 2"/>
    <property type="match status" value="1"/>
</dbReference>
<dbReference type="Proteomes" id="UP000053144">
    <property type="component" value="Chromosome 7"/>
</dbReference>
<proteinExistence type="predicted"/>
<dbReference type="OMA" id="THAGVIW"/>
<dbReference type="PANTHER" id="PTHR46033">
    <property type="entry name" value="PROTEIN MAIN-LIKE 2"/>
    <property type="match status" value="1"/>
</dbReference>
<reference evidence="4" key="1">
    <citation type="journal article" date="2015" name="Proc. Natl. Acad. Sci. U.S.A.">
        <title>Genome sequencing of adzuki bean (Vigna angularis) provides insight into high starch and low fat accumulation and domestication.</title>
        <authorList>
            <person name="Yang K."/>
            <person name="Tian Z."/>
            <person name="Chen C."/>
            <person name="Luo L."/>
            <person name="Zhao B."/>
            <person name="Wang Z."/>
            <person name="Yu L."/>
            <person name="Li Y."/>
            <person name="Sun Y."/>
            <person name="Li W."/>
            <person name="Chen Y."/>
            <person name="Li Y."/>
            <person name="Zhang Y."/>
            <person name="Ai D."/>
            <person name="Zhao J."/>
            <person name="Shang C."/>
            <person name="Ma Y."/>
            <person name="Wu B."/>
            <person name="Wang M."/>
            <person name="Gao L."/>
            <person name="Sun D."/>
            <person name="Zhang P."/>
            <person name="Guo F."/>
            <person name="Wang W."/>
            <person name="Li Y."/>
            <person name="Wang J."/>
            <person name="Varshney R.K."/>
            <person name="Wang J."/>
            <person name="Ling H.Q."/>
            <person name="Wan P."/>
        </authorList>
    </citation>
    <scope>NUCLEOTIDE SEQUENCE</scope>
    <source>
        <strain evidence="4">cv. Jingnong 6</strain>
    </source>
</reference>
<dbReference type="EMBL" id="CM003377">
    <property type="protein sequence ID" value="KOM48998.1"/>
    <property type="molecule type" value="Genomic_DNA"/>
</dbReference>
<dbReference type="Pfam" id="PF10536">
    <property type="entry name" value="PMD"/>
    <property type="match status" value="1"/>
</dbReference>